<comment type="caution">
    <text evidence="2">The sequence shown here is derived from an EMBL/GenBank/DDBJ whole genome shotgun (WGS) entry which is preliminary data.</text>
</comment>
<dbReference type="Proteomes" id="UP000266841">
    <property type="component" value="Unassembled WGS sequence"/>
</dbReference>
<proteinExistence type="predicted"/>
<gene>
    <name evidence="2" type="ORF">THAOC_02535</name>
</gene>
<dbReference type="AlphaFoldDB" id="K0TAK6"/>
<evidence type="ECO:0000256" key="1">
    <source>
        <dbReference type="SAM" id="MobiDB-lite"/>
    </source>
</evidence>
<organism evidence="2 3">
    <name type="scientific">Thalassiosira oceanica</name>
    <name type="common">Marine diatom</name>
    <dbReference type="NCBI Taxonomy" id="159749"/>
    <lineage>
        <taxon>Eukaryota</taxon>
        <taxon>Sar</taxon>
        <taxon>Stramenopiles</taxon>
        <taxon>Ochrophyta</taxon>
        <taxon>Bacillariophyta</taxon>
        <taxon>Coscinodiscophyceae</taxon>
        <taxon>Thalassiosirophycidae</taxon>
        <taxon>Thalassiosirales</taxon>
        <taxon>Thalassiosiraceae</taxon>
        <taxon>Thalassiosira</taxon>
    </lineage>
</organism>
<sequence>MAPRIVTDIMLDARNSLACLVDELAVKTVDVLFSRNANDPPRHPITRGYLLHAGRNGRKLQVELQIRPPGEQYGVGLSADHCRSPGNLFGQRITNPPGDALPEQNFSLAGRHPNASTSIVDATVPPRPPSPIPSSSGDPYGPPYLQIGSLGQCLSIGHAA</sequence>
<reference evidence="2 3" key="1">
    <citation type="journal article" date="2012" name="Genome Biol.">
        <title>Genome and low-iron response of an oceanic diatom adapted to chronic iron limitation.</title>
        <authorList>
            <person name="Lommer M."/>
            <person name="Specht M."/>
            <person name="Roy A.S."/>
            <person name="Kraemer L."/>
            <person name="Andreson R."/>
            <person name="Gutowska M.A."/>
            <person name="Wolf J."/>
            <person name="Bergner S.V."/>
            <person name="Schilhabel M.B."/>
            <person name="Klostermeier U.C."/>
            <person name="Beiko R.G."/>
            <person name="Rosenstiel P."/>
            <person name="Hippler M."/>
            <person name="Laroche J."/>
        </authorList>
    </citation>
    <scope>NUCLEOTIDE SEQUENCE [LARGE SCALE GENOMIC DNA]</scope>
    <source>
        <strain evidence="2 3">CCMP1005</strain>
    </source>
</reference>
<accession>K0TAK6</accession>
<feature type="region of interest" description="Disordered" evidence="1">
    <location>
        <begin position="92"/>
        <end position="143"/>
    </location>
</feature>
<name>K0TAK6_THAOC</name>
<evidence type="ECO:0000313" key="2">
    <source>
        <dbReference type="EMBL" id="EJK75733.1"/>
    </source>
</evidence>
<protein>
    <submittedName>
        <fullName evidence="2">Uncharacterized protein</fullName>
    </submittedName>
</protein>
<dbReference type="EMBL" id="AGNL01002754">
    <property type="protein sequence ID" value="EJK75733.1"/>
    <property type="molecule type" value="Genomic_DNA"/>
</dbReference>
<evidence type="ECO:0000313" key="3">
    <source>
        <dbReference type="Proteomes" id="UP000266841"/>
    </source>
</evidence>
<keyword evidence="3" id="KW-1185">Reference proteome</keyword>